<accession>A0A4S8HRG0</accession>
<organism evidence="4 5">
    <name type="scientific">Niastella caeni</name>
    <dbReference type="NCBI Taxonomy" id="2569763"/>
    <lineage>
        <taxon>Bacteria</taxon>
        <taxon>Pseudomonadati</taxon>
        <taxon>Bacteroidota</taxon>
        <taxon>Chitinophagia</taxon>
        <taxon>Chitinophagales</taxon>
        <taxon>Chitinophagaceae</taxon>
        <taxon>Niastella</taxon>
    </lineage>
</organism>
<dbReference type="GO" id="GO:0004190">
    <property type="term" value="F:aspartic-type endopeptidase activity"/>
    <property type="evidence" value="ECO:0007669"/>
    <property type="project" value="InterPro"/>
</dbReference>
<protein>
    <recommendedName>
        <fullName evidence="3">Peptidase A2 domain-containing protein</fullName>
    </recommendedName>
</protein>
<evidence type="ECO:0000259" key="3">
    <source>
        <dbReference type="PROSITE" id="PS50175"/>
    </source>
</evidence>
<reference evidence="4 5" key="1">
    <citation type="submission" date="2019-04" db="EMBL/GenBank/DDBJ databases">
        <title>Niastella caeni sp. nov., isolated from activated sludge.</title>
        <authorList>
            <person name="Sheng M."/>
        </authorList>
    </citation>
    <scope>NUCLEOTIDE SEQUENCE [LARGE SCALE GENOMIC DNA]</scope>
    <source>
        <strain evidence="4 5">HX-2-15</strain>
    </source>
</reference>
<feature type="domain" description="Peptidase A2" evidence="3">
    <location>
        <begin position="254"/>
        <end position="292"/>
    </location>
</feature>
<dbReference type="AlphaFoldDB" id="A0A4S8HRG0"/>
<dbReference type="PROSITE" id="PS50175">
    <property type="entry name" value="ASP_PROT_RETROV"/>
    <property type="match status" value="2"/>
</dbReference>
<dbReference type="InterPro" id="IPR001969">
    <property type="entry name" value="Aspartic_peptidase_AS"/>
</dbReference>
<evidence type="ECO:0000313" key="4">
    <source>
        <dbReference type="EMBL" id="THU38020.1"/>
    </source>
</evidence>
<evidence type="ECO:0000256" key="2">
    <source>
        <dbReference type="SAM" id="Phobius"/>
    </source>
</evidence>
<dbReference type="InterPro" id="IPR001995">
    <property type="entry name" value="Peptidase_A2_cat"/>
</dbReference>
<comment type="caution">
    <text evidence="4">The sequence shown here is derived from an EMBL/GenBank/DDBJ whole genome shotgun (WGS) entry which is preliminary data.</text>
</comment>
<keyword evidence="1" id="KW-0378">Hydrolase</keyword>
<name>A0A4S8HRG0_9BACT</name>
<gene>
    <name evidence="4" type="ORF">FAM09_15145</name>
</gene>
<keyword evidence="2" id="KW-1133">Transmembrane helix</keyword>
<dbReference type="Proteomes" id="UP000306918">
    <property type="component" value="Unassembled WGS sequence"/>
</dbReference>
<feature type="domain" description="Peptidase A2" evidence="3">
    <location>
        <begin position="387"/>
        <end position="476"/>
    </location>
</feature>
<dbReference type="EMBL" id="STFF01000004">
    <property type="protein sequence ID" value="THU38020.1"/>
    <property type="molecule type" value="Genomic_DNA"/>
</dbReference>
<feature type="transmembrane region" description="Helical" evidence="2">
    <location>
        <begin position="74"/>
        <end position="93"/>
    </location>
</feature>
<dbReference type="Gene3D" id="2.40.70.10">
    <property type="entry name" value="Acid Proteases"/>
    <property type="match status" value="2"/>
</dbReference>
<dbReference type="OrthoDB" id="622881at2"/>
<dbReference type="GO" id="GO:0006508">
    <property type="term" value="P:proteolysis"/>
    <property type="evidence" value="ECO:0007669"/>
    <property type="project" value="InterPro"/>
</dbReference>
<keyword evidence="2" id="KW-0472">Membrane</keyword>
<dbReference type="Pfam" id="PF13650">
    <property type="entry name" value="Asp_protease_2"/>
    <property type="match status" value="1"/>
</dbReference>
<keyword evidence="2" id="KW-0812">Transmembrane</keyword>
<sequence>MIASGMVFPGSNCWVNTLLRVRISSLINSLLFIAEQRYVKTNIPIKVVLPFLLFSALVPSKQLGFRILHPNFEIMRIFLIFICFFTGISLFAADTRKLDSLLIHRHFFELQRELKSNTYSNLPTHRKLYYQAFLHNFFHDLTTSNQEIALLLDNYKKEFSHNELSNLLMKKIDNHVKLYQYREAHLTTQFLLRKYRHVLSAEERDDARNSDIIWKGLENVPPQTTSVTSETNISYRRDLAGLINIPVSFADSTFDFVFDTGANLSVITESYARKSNLRMMNVRFKVRAITGLEVYANLGIANEFKMGNIIVRNAVFMVFPDTALSFARGLYTIKGIIGFPIIEQLQEIRINKKTLTVPQFPTDRKLRNFGVDELLPVISIAYNADTLAFTFDTGAQFTFLNEPFYQDYKKLIDSAGKPFDMQIGGAGGITKTKAFRLSQIAITVAGQPALLKDVAVKTSSSTPKDKLYYGNFGQDIMNQFKEMVINFKYMYVDFIPTSP</sequence>
<proteinExistence type="predicted"/>
<evidence type="ECO:0000313" key="5">
    <source>
        <dbReference type="Proteomes" id="UP000306918"/>
    </source>
</evidence>
<keyword evidence="5" id="KW-1185">Reference proteome</keyword>
<evidence type="ECO:0000256" key="1">
    <source>
        <dbReference type="ARBA" id="ARBA00022801"/>
    </source>
</evidence>
<dbReference type="PROSITE" id="PS00141">
    <property type="entry name" value="ASP_PROTEASE"/>
    <property type="match status" value="1"/>
</dbReference>
<dbReference type="InterPro" id="IPR021109">
    <property type="entry name" value="Peptidase_aspartic_dom_sf"/>
</dbReference>
<dbReference type="SUPFAM" id="SSF50630">
    <property type="entry name" value="Acid proteases"/>
    <property type="match status" value="2"/>
</dbReference>